<protein>
    <submittedName>
        <fullName evidence="4">Formylglycine-generating enzyme family protein</fullName>
    </submittedName>
</protein>
<comment type="caution">
    <text evidence="4">The sequence shown here is derived from an EMBL/GenBank/DDBJ whole genome shotgun (WGS) entry which is preliminary data.</text>
</comment>
<name>A0ABU8D2M0_9GAMM</name>
<dbReference type="InterPro" id="IPR011990">
    <property type="entry name" value="TPR-like_helical_dom_sf"/>
</dbReference>
<dbReference type="InterPro" id="IPR005532">
    <property type="entry name" value="SUMF_dom"/>
</dbReference>
<dbReference type="RefSeq" id="WP_261370016.1">
    <property type="nucleotide sequence ID" value="NZ_JBANDL010000002.1"/>
</dbReference>
<keyword evidence="5" id="KW-1185">Reference proteome</keyword>
<feature type="region of interest" description="Disordered" evidence="1">
    <location>
        <begin position="595"/>
        <end position="614"/>
    </location>
</feature>
<dbReference type="Gene3D" id="3.90.1580.10">
    <property type="entry name" value="paralog of FGE (formylglycine-generating enzyme)"/>
    <property type="match status" value="1"/>
</dbReference>
<evidence type="ECO:0000256" key="2">
    <source>
        <dbReference type="SAM" id="Phobius"/>
    </source>
</evidence>
<dbReference type="Proteomes" id="UP001387215">
    <property type="component" value="Unassembled WGS sequence"/>
</dbReference>
<evidence type="ECO:0000259" key="3">
    <source>
        <dbReference type="Pfam" id="PF03781"/>
    </source>
</evidence>
<dbReference type="SUPFAM" id="SSF56436">
    <property type="entry name" value="C-type lectin-like"/>
    <property type="match status" value="1"/>
</dbReference>
<feature type="transmembrane region" description="Helical" evidence="2">
    <location>
        <begin position="7"/>
        <end position="34"/>
    </location>
</feature>
<proteinExistence type="predicted"/>
<feature type="domain" description="Sulfatase-modifying factor enzyme-like" evidence="3">
    <location>
        <begin position="353"/>
        <end position="626"/>
    </location>
</feature>
<dbReference type="InterPro" id="IPR016187">
    <property type="entry name" value="CTDL_fold"/>
</dbReference>
<keyword evidence="2" id="KW-0472">Membrane</keyword>
<reference evidence="4 5" key="1">
    <citation type="submission" date="2024-02" db="EMBL/GenBank/DDBJ databases">
        <title>Lysobacter Genome Sequencing and Mining.</title>
        <authorList>
            <person name="Bierman J."/>
            <person name="Walker M.C."/>
        </authorList>
    </citation>
    <scope>NUCLEOTIDE SEQUENCE [LARGE SCALE GENOMIC DNA]</scope>
    <source>
        <strain evidence="4 5">PB6250</strain>
    </source>
</reference>
<evidence type="ECO:0000256" key="1">
    <source>
        <dbReference type="SAM" id="MobiDB-lite"/>
    </source>
</evidence>
<dbReference type="InterPro" id="IPR042095">
    <property type="entry name" value="SUMF_sf"/>
</dbReference>
<keyword evidence="2" id="KW-1133">Transmembrane helix</keyword>
<dbReference type="Gene3D" id="1.25.40.10">
    <property type="entry name" value="Tetratricopeptide repeat domain"/>
    <property type="match status" value="1"/>
</dbReference>
<dbReference type="PANTHER" id="PTHR23150">
    <property type="entry name" value="SULFATASE MODIFYING FACTOR 1, 2"/>
    <property type="match status" value="1"/>
</dbReference>
<dbReference type="PANTHER" id="PTHR23150:SF35">
    <property type="entry name" value="BLL6746 PROTEIN"/>
    <property type="match status" value="1"/>
</dbReference>
<organism evidence="4 5">
    <name type="scientific">Lysobacter firmicutimachus</name>
    <dbReference type="NCBI Taxonomy" id="1792846"/>
    <lineage>
        <taxon>Bacteria</taxon>
        <taxon>Pseudomonadati</taxon>
        <taxon>Pseudomonadota</taxon>
        <taxon>Gammaproteobacteria</taxon>
        <taxon>Lysobacterales</taxon>
        <taxon>Lysobacteraceae</taxon>
        <taxon>Lysobacter</taxon>
    </lineage>
</organism>
<gene>
    <name evidence="4" type="ORF">V2J18_08505</name>
</gene>
<evidence type="ECO:0000313" key="5">
    <source>
        <dbReference type="Proteomes" id="UP001387215"/>
    </source>
</evidence>
<dbReference type="InterPro" id="IPR051043">
    <property type="entry name" value="Sulfatase_Mod_Factor_Kinase"/>
</dbReference>
<dbReference type="Pfam" id="PF03781">
    <property type="entry name" value="FGE-sulfatase"/>
    <property type="match status" value="1"/>
</dbReference>
<sequence length="628" mass="67130">MAGSKRYAGAVLVGEVVGLRALVGSGIAVLALLVGCSDRDGKTSAPPAATRAPIITVSADQAVSPVPAWRAPAVAVDAGNAAALRKRAAAALSEGDLYASADSAIPIYLALREFAPTDRPVAVGLDRAVALLLMEGEAALKRIDDEPLALREAHQAAAVARAVAPEHRKVEAYLERLDRADEAQEANRLGEVELNAGRIGESGQGGALARFREALELRPGDVRAAQGIAAAESALIRRAEVAADRDDYAGAERWLAAAAQVRPKLDTAADAQGRIAAQRRARIGHLRDAGIAALPKLGGIDEARGNLATLLRIAPAGDPAAIELRERIELATHYGLFRPGQVFTDAMNLGGRGPAMVVIPHGAFRMGADAVESGSSDAERPLRTIRFDRGLAVSRYEITVGEFRRFMNASKHRPRANRRGYSIAYDERSGNLVRRGGVDWRSDYAGRPAADNMPVVHVSAKDAVAYTEWLSAITGQRYRLPSEAEFEYALRAGTQGRFPWGDGPPPARAGNLTGSLDASPSGRQWRNAFDRYGDGAWGPAPVGRYAPNAFGLHDMAGNVSEWVADCWHDNYRRAPRDGAAWFNPGCRTRVFRGPSWSSSPAQSRAAWRQGTSADTTNGRLGFRVVREI</sequence>
<accession>A0ABU8D2M0</accession>
<dbReference type="EMBL" id="JBANDL010000002">
    <property type="protein sequence ID" value="MEI2454715.1"/>
    <property type="molecule type" value="Genomic_DNA"/>
</dbReference>
<keyword evidence="2" id="KW-0812">Transmembrane</keyword>
<evidence type="ECO:0000313" key="4">
    <source>
        <dbReference type="EMBL" id="MEI2454715.1"/>
    </source>
</evidence>